<protein>
    <submittedName>
        <fullName evidence="2">Uncharacterized protein</fullName>
    </submittedName>
</protein>
<feature type="transmembrane region" description="Helical" evidence="1">
    <location>
        <begin position="20"/>
        <end position="42"/>
    </location>
</feature>
<sequence>MARTNFAHAGSVPVPSKFRLAVIMLAAVYPFVTALLYIVLPLTESWPLWQRTLVIAPVMVFSIIYGIAPTIQRHFGWFVARLPRHT</sequence>
<keyword evidence="3" id="KW-1185">Reference proteome</keyword>
<gene>
    <name evidence="2" type="ORF">ACFOHV_09255</name>
</gene>
<dbReference type="Proteomes" id="UP001595647">
    <property type="component" value="Unassembled WGS sequence"/>
</dbReference>
<keyword evidence="1" id="KW-1133">Transmembrane helix</keyword>
<reference evidence="3" key="1">
    <citation type="journal article" date="2019" name="Int. J. Syst. Evol. Microbiol.">
        <title>The Global Catalogue of Microorganisms (GCM) 10K type strain sequencing project: providing services to taxonomists for standard genome sequencing and annotation.</title>
        <authorList>
            <consortium name="The Broad Institute Genomics Platform"/>
            <consortium name="The Broad Institute Genome Sequencing Center for Infectious Disease"/>
            <person name="Wu L."/>
            <person name="Ma J."/>
        </authorList>
    </citation>
    <scope>NUCLEOTIDE SEQUENCE [LARGE SCALE GENOMIC DNA]</scope>
    <source>
        <strain evidence="3">KCTC 52231</strain>
    </source>
</reference>
<evidence type="ECO:0000313" key="3">
    <source>
        <dbReference type="Proteomes" id="UP001595647"/>
    </source>
</evidence>
<accession>A0ABV7HYM7</accession>
<keyword evidence="1" id="KW-0472">Membrane</keyword>
<organism evidence="2 3">
    <name type="scientific">Ciceribacter thiooxidans</name>
    <dbReference type="NCBI Taxonomy" id="1969821"/>
    <lineage>
        <taxon>Bacteria</taxon>
        <taxon>Pseudomonadati</taxon>
        <taxon>Pseudomonadota</taxon>
        <taxon>Alphaproteobacteria</taxon>
        <taxon>Hyphomicrobiales</taxon>
        <taxon>Rhizobiaceae</taxon>
        <taxon>Ciceribacter</taxon>
    </lineage>
</organism>
<name>A0ABV7HYM7_9HYPH</name>
<keyword evidence="1" id="KW-0812">Transmembrane</keyword>
<feature type="transmembrane region" description="Helical" evidence="1">
    <location>
        <begin position="48"/>
        <end position="68"/>
    </location>
</feature>
<dbReference type="EMBL" id="JBHRTG010000007">
    <property type="protein sequence ID" value="MFC3163465.1"/>
    <property type="molecule type" value="Genomic_DNA"/>
</dbReference>
<evidence type="ECO:0000313" key="2">
    <source>
        <dbReference type="EMBL" id="MFC3163465.1"/>
    </source>
</evidence>
<proteinExistence type="predicted"/>
<dbReference type="RefSeq" id="WP_182305750.1">
    <property type="nucleotide sequence ID" value="NZ_CP059896.1"/>
</dbReference>
<comment type="caution">
    <text evidence="2">The sequence shown here is derived from an EMBL/GenBank/DDBJ whole genome shotgun (WGS) entry which is preliminary data.</text>
</comment>
<evidence type="ECO:0000256" key="1">
    <source>
        <dbReference type="SAM" id="Phobius"/>
    </source>
</evidence>